<keyword evidence="2" id="KW-0645">Protease</keyword>
<protein>
    <submittedName>
        <fullName evidence="2">ATP-dependent protease La (LON) domain protein</fullName>
    </submittedName>
</protein>
<dbReference type="EMBL" id="SHBG01000006">
    <property type="protein sequence ID" value="RZO25344.1"/>
    <property type="molecule type" value="Genomic_DNA"/>
</dbReference>
<dbReference type="InterPro" id="IPR015947">
    <property type="entry name" value="PUA-like_sf"/>
</dbReference>
<dbReference type="PROSITE" id="PS51787">
    <property type="entry name" value="LON_N"/>
    <property type="match status" value="1"/>
</dbReference>
<dbReference type="Gene3D" id="2.30.130.40">
    <property type="entry name" value="LON domain-like"/>
    <property type="match status" value="1"/>
</dbReference>
<dbReference type="InterPro" id="IPR046336">
    <property type="entry name" value="Lon_prtase_N_sf"/>
</dbReference>
<reference evidence="2 3" key="1">
    <citation type="submission" date="2019-02" db="EMBL/GenBank/DDBJ databases">
        <title>Prokaryotic population dynamics and viral predation in marine succession experiment using metagenomics: the confinement effect.</title>
        <authorList>
            <person name="Haro-Moreno J.M."/>
            <person name="Rodriguez-Valera F."/>
            <person name="Lopez-Perez M."/>
        </authorList>
    </citation>
    <scope>NUCLEOTIDE SEQUENCE [LARGE SCALE GENOMIC DNA]</scope>
    <source>
        <strain evidence="2">MED-G161</strain>
    </source>
</reference>
<dbReference type="SUPFAM" id="SSF88697">
    <property type="entry name" value="PUA domain-like"/>
    <property type="match status" value="1"/>
</dbReference>
<dbReference type="InterPro" id="IPR003111">
    <property type="entry name" value="Lon_prtase_N"/>
</dbReference>
<accession>A0A520MVW0</accession>
<dbReference type="Proteomes" id="UP000315498">
    <property type="component" value="Unassembled WGS sequence"/>
</dbReference>
<feature type="domain" description="Lon N-terminal" evidence="1">
    <location>
        <begin position="6"/>
        <end position="194"/>
    </location>
</feature>
<name>A0A520MVW0_9GAMM</name>
<keyword evidence="2" id="KW-0378">Hydrolase</keyword>
<gene>
    <name evidence="2" type="ORF">EVA94_01120</name>
</gene>
<dbReference type="Pfam" id="PF02190">
    <property type="entry name" value="LON_substr_bdg"/>
    <property type="match status" value="1"/>
</dbReference>
<proteinExistence type="predicted"/>
<dbReference type="GO" id="GO:0006508">
    <property type="term" value="P:proteolysis"/>
    <property type="evidence" value="ECO:0007669"/>
    <property type="project" value="UniProtKB-KW"/>
</dbReference>
<dbReference type="PANTHER" id="PTHR46732:SF8">
    <property type="entry name" value="ATP-DEPENDENT PROTEASE LA (LON) DOMAIN PROTEIN"/>
    <property type="match status" value="1"/>
</dbReference>
<sequence length="196" mass="21937">MKKNNLPVFPLGLVALPGTIQNLQIFEPRYIKMVKDCMEQGHGFVIVFQKQIIGNNENEISKKGCYVEIIDFNNLPNGLLGITVKSVNKVSIKNLTQLEDGLHIAKINPEVDPEVDDQALLAEFPEIINILNQLVKHPRIVDMPLNVDFNSADSVAYHLAGLIPIPWPHKQSLLEAFDASQRLSILSKYIEEISSS</sequence>
<evidence type="ECO:0000259" key="1">
    <source>
        <dbReference type="PROSITE" id="PS51787"/>
    </source>
</evidence>
<dbReference type="GO" id="GO:0008233">
    <property type="term" value="F:peptidase activity"/>
    <property type="evidence" value="ECO:0007669"/>
    <property type="project" value="UniProtKB-KW"/>
</dbReference>
<organism evidence="2 3">
    <name type="scientific">SAR86 cluster bacterium</name>
    <dbReference type="NCBI Taxonomy" id="2030880"/>
    <lineage>
        <taxon>Bacteria</taxon>
        <taxon>Pseudomonadati</taxon>
        <taxon>Pseudomonadota</taxon>
        <taxon>Gammaproteobacteria</taxon>
        <taxon>SAR86 cluster</taxon>
    </lineage>
</organism>
<dbReference type="SMART" id="SM00464">
    <property type="entry name" value="LON"/>
    <property type="match status" value="1"/>
</dbReference>
<evidence type="ECO:0000313" key="2">
    <source>
        <dbReference type="EMBL" id="RZO25344.1"/>
    </source>
</evidence>
<dbReference type="AlphaFoldDB" id="A0A520MVW0"/>
<evidence type="ECO:0000313" key="3">
    <source>
        <dbReference type="Proteomes" id="UP000315498"/>
    </source>
</evidence>
<comment type="caution">
    <text evidence="2">The sequence shown here is derived from an EMBL/GenBank/DDBJ whole genome shotgun (WGS) entry which is preliminary data.</text>
</comment>
<dbReference type="PANTHER" id="PTHR46732">
    <property type="entry name" value="ATP-DEPENDENT PROTEASE LA (LON) DOMAIN PROTEIN"/>
    <property type="match status" value="1"/>
</dbReference>